<evidence type="ECO:0000313" key="2">
    <source>
        <dbReference type="EMBL" id="KAJ8987132.1"/>
    </source>
</evidence>
<sequence length="322" mass="35061">MSSPAVQLSFTLRTSPNVRTVHLLGSWDNYKSQLPLSLVKDSTAKPGSWKGTFRFQGANALKLGSRYWYYYIVDGYHVSHDPAKEFVTEKTTGRKLNVVDVPAGNGNRDKAAATATRTTAQRPSVNTSAAITSAQQHYGSRHSREIPQGRALSPGKIQHPKPSKPYASRQLREADYEHSPVDDLEERFAGYRISSGTSSSSSPSELSDDSSSSGTAFSRSSPSTMSSVSDRSCRCERYGVTRSGQRVKLDCGGKRCGGWSSSSSECGSSTGSDEESSGDERARRARMHKEAARGHAAPSSGKSRPTGGDDRRRTVVVERRRR</sequence>
<name>A0AAN6ENU8_EXODE</name>
<feature type="compositionally biased region" description="Low complexity" evidence="1">
    <location>
        <begin position="257"/>
        <end position="271"/>
    </location>
</feature>
<feature type="compositionally biased region" description="Low complexity" evidence="1">
    <location>
        <begin position="194"/>
        <end position="230"/>
    </location>
</feature>
<dbReference type="Gene3D" id="2.60.40.10">
    <property type="entry name" value="Immunoglobulins"/>
    <property type="match status" value="1"/>
</dbReference>
<feature type="compositionally biased region" description="Basic and acidic residues" evidence="1">
    <location>
        <begin position="307"/>
        <end position="322"/>
    </location>
</feature>
<protein>
    <recommendedName>
        <fullName evidence="4">GTP-binding protein EsdC</fullName>
    </recommendedName>
</protein>
<dbReference type="Proteomes" id="UP001161757">
    <property type="component" value="Unassembled WGS sequence"/>
</dbReference>
<dbReference type="AlphaFoldDB" id="A0AAN6ENU8"/>
<dbReference type="SUPFAM" id="SSF81296">
    <property type="entry name" value="E set domains"/>
    <property type="match status" value="1"/>
</dbReference>
<dbReference type="InterPro" id="IPR013783">
    <property type="entry name" value="Ig-like_fold"/>
</dbReference>
<dbReference type="PANTHER" id="PTHR40625:SF2">
    <property type="entry name" value="GTP-BINDING PROTEIN ESDC"/>
    <property type="match status" value="1"/>
</dbReference>
<feature type="compositionally biased region" description="Basic and acidic residues" evidence="1">
    <location>
        <begin position="278"/>
        <end position="293"/>
    </location>
</feature>
<feature type="region of interest" description="Disordered" evidence="1">
    <location>
        <begin position="98"/>
        <end position="322"/>
    </location>
</feature>
<evidence type="ECO:0000256" key="1">
    <source>
        <dbReference type="SAM" id="MobiDB-lite"/>
    </source>
</evidence>
<feature type="compositionally biased region" description="Polar residues" evidence="1">
    <location>
        <begin position="121"/>
        <end position="138"/>
    </location>
</feature>
<evidence type="ECO:0008006" key="4">
    <source>
        <dbReference type="Google" id="ProtNLM"/>
    </source>
</evidence>
<gene>
    <name evidence="2" type="ORF">HRR80_008875</name>
</gene>
<reference evidence="2" key="1">
    <citation type="submission" date="2023-01" db="EMBL/GenBank/DDBJ databases">
        <title>Exophiala dermititidis isolated from Cystic Fibrosis Patient.</title>
        <authorList>
            <person name="Kurbessoian T."/>
            <person name="Crocker A."/>
            <person name="Murante D."/>
            <person name="Hogan D.A."/>
            <person name="Stajich J.E."/>
        </authorList>
    </citation>
    <scope>NUCLEOTIDE SEQUENCE</scope>
    <source>
        <strain evidence="2">Ex8</strain>
    </source>
</reference>
<accession>A0AAN6ENU8</accession>
<dbReference type="InterPro" id="IPR014756">
    <property type="entry name" value="Ig_E-set"/>
</dbReference>
<feature type="compositionally biased region" description="Basic and acidic residues" evidence="1">
    <location>
        <begin position="170"/>
        <end position="189"/>
    </location>
</feature>
<organism evidence="2 3">
    <name type="scientific">Exophiala dermatitidis</name>
    <name type="common">Black yeast-like fungus</name>
    <name type="synonym">Wangiella dermatitidis</name>
    <dbReference type="NCBI Taxonomy" id="5970"/>
    <lineage>
        <taxon>Eukaryota</taxon>
        <taxon>Fungi</taxon>
        <taxon>Dikarya</taxon>
        <taxon>Ascomycota</taxon>
        <taxon>Pezizomycotina</taxon>
        <taxon>Eurotiomycetes</taxon>
        <taxon>Chaetothyriomycetidae</taxon>
        <taxon>Chaetothyriales</taxon>
        <taxon>Herpotrichiellaceae</taxon>
        <taxon>Exophiala</taxon>
    </lineage>
</organism>
<proteinExistence type="predicted"/>
<evidence type="ECO:0000313" key="3">
    <source>
        <dbReference type="Proteomes" id="UP001161757"/>
    </source>
</evidence>
<comment type="caution">
    <text evidence="2">The sequence shown here is derived from an EMBL/GenBank/DDBJ whole genome shotgun (WGS) entry which is preliminary data.</text>
</comment>
<dbReference type="PANTHER" id="PTHR40625">
    <property type="entry name" value="GTP-BINDING PROTEIN ESDC-RELATED"/>
    <property type="match status" value="1"/>
</dbReference>
<dbReference type="EMBL" id="JAJGCB010000028">
    <property type="protein sequence ID" value="KAJ8987132.1"/>
    <property type="molecule type" value="Genomic_DNA"/>
</dbReference>